<organism evidence="3 4">
    <name type="scientific">Sphingomonas hylomeconis</name>
    <dbReference type="NCBI Taxonomy" id="1395958"/>
    <lineage>
        <taxon>Bacteria</taxon>
        <taxon>Pseudomonadati</taxon>
        <taxon>Pseudomonadota</taxon>
        <taxon>Alphaproteobacteria</taxon>
        <taxon>Sphingomonadales</taxon>
        <taxon>Sphingomonadaceae</taxon>
        <taxon>Sphingomonas</taxon>
    </lineage>
</organism>
<protein>
    <submittedName>
        <fullName evidence="3">Alpha/beta hydrolase family esterase</fullName>
    </submittedName>
</protein>
<proteinExistence type="predicted"/>
<keyword evidence="4" id="KW-1185">Reference proteome</keyword>
<evidence type="ECO:0000313" key="4">
    <source>
        <dbReference type="Proteomes" id="UP001595713"/>
    </source>
</evidence>
<gene>
    <name evidence="3" type="ORF">ACFONA_02780</name>
</gene>
<evidence type="ECO:0000256" key="2">
    <source>
        <dbReference type="ARBA" id="ARBA00022801"/>
    </source>
</evidence>
<name>A0ABV7SQ75_9SPHN</name>
<comment type="caution">
    <text evidence="3">The sequence shown here is derived from an EMBL/GenBank/DDBJ whole genome shotgun (WGS) entry which is preliminary data.</text>
</comment>
<evidence type="ECO:0000313" key="3">
    <source>
        <dbReference type="EMBL" id="MFC3579078.1"/>
    </source>
</evidence>
<dbReference type="InterPro" id="IPR050955">
    <property type="entry name" value="Plant_Biomass_Hydrol_Est"/>
</dbReference>
<reference evidence="4" key="1">
    <citation type="journal article" date="2019" name="Int. J. Syst. Evol. Microbiol.">
        <title>The Global Catalogue of Microorganisms (GCM) 10K type strain sequencing project: providing services to taxonomists for standard genome sequencing and annotation.</title>
        <authorList>
            <consortium name="The Broad Institute Genomics Platform"/>
            <consortium name="The Broad Institute Genome Sequencing Center for Infectious Disease"/>
            <person name="Wu L."/>
            <person name="Ma J."/>
        </authorList>
    </citation>
    <scope>NUCLEOTIDE SEQUENCE [LARGE SCALE GENOMIC DNA]</scope>
    <source>
        <strain evidence="4">KCTC 42739</strain>
    </source>
</reference>
<accession>A0ABV7SQ75</accession>
<dbReference type="InterPro" id="IPR029058">
    <property type="entry name" value="AB_hydrolase_fold"/>
</dbReference>
<dbReference type="Gene3D" id="3.40.50.1820">
    <property type="entry name" value="alpha/beta hydrolase"/>
    <property type="match status" value="1"/>
</dbReference>
<evidence type="ECO:0000256" key="1">
    <source>
        <dbReference type="ARBA" id="ARBA00022729"/>
    </source>
</evidence>
<dbReference type="PANTHER" id="PTHR43037">
    <property type="entry name" value="UNNAMED PRODUCT-RELATED"/>
    <property type="match status" value="1"/>
</dbReference>
<dbReference type="GO" id="GO:0016787">
    <property type="term" value="F:hydrolase activity"/>
    <property type="evidence" value="ECO:0007669"/>
    <property type="project" value="UniProtKB-KW"/>
</dbReference>
<dbReference type="SUPFAM" id="SSF53474">
    <property type="entry name" value="alpha/beta-Hydrolases"/>
    <property type="match status" value="2"/>
</dbReference>
<dbReference type="InterPro" id="IPR010126">
    <property type="entry name" value="Esterase_phb"/>
</dbReference>
<sequence length="362" mass="37010">MASISQTLAGLAAARMPAQGSGIGSGKLAPLSPVGSNPGALGAWAYVPADLAPGAPLVVVLHGCTQTAAGYDHGTGWSTLAERAGFALLFPEQRRGNNMNLCFNWFQAGDIARHGGEAESIAQLTEQMIAGHDLDRGRVFITGLSAGGAMTAAMLATWPDLFAGGAIIGGLPYGSANGVSQALERMAGRYPGDSPALASPAGGPGGKPTVSIWHGNADQTVVIDNLDRLAAQWRGVHDLGDAPGTLEQGDGWTRERWTGQGRTLVETWRIAGMGHGVPIDPQGGERLGATGPYMLASTIDSTAAIAQSWGLTAPERQRVATAVAKPKTATTAKRPAPAPANAGQAGIQDMIEAALRGAGLMK</sequence>
<keyword evidence="1" id="KW-0732">Signal</keyword>
<dbReference type="EMBL" id="JBHRXP010000001">
    <property type="protein sequence ID" value="MFC3579078.1"/>
    <property type="molecule type" value="Genomic_DNA"/>
</dbReference>
<dbReference type="PANTHER" id="PTHR43037:SF1">
    <property type="entry name" value="BLL1128 PROTEIN"/>
    <property type="match status" value="1"/>
</dbReference>
<dbReference type="RefSeq" id="WP_261295104.1">
    <property type="nucleotide sequence ID" value="NZ_JANQBK010000013.1"/>
</dbReference>
<dbReference type="NCBIfam" id="TIGR01840">
    <property type="entry name" value="esterase_phb"/>
    <property type="match status" value="1"/>
</dbReference>
<keyword evidence="2 3" id="KW-0378">Hydrolase</keyword>
<dbReference type="Pfam" id="PF10503">
    <property type="entry name" value="Esterase_PHB"/>
    <property type="match status" value="1"/>
</dbReference>
<dbReference type="Proteomes" id="UP001595713">
    <property type="component" value="Unassembled WGS sequence"/>
</dbReference>